<keyword evidence="2" id="KW-1003">Cell membrane</keyword>
<keyword evidence="8" id="KW-1185">Reference proteome</keyword>
<dbReference type="PANTHER" id="PTHR30509:SF9">
    <property type="entry name" value="MULTIDRUG RESISTANCE PROTEIN MDTO"/>
    <property type="match status" value="1"/>
</dbReference>
<keyword evidence="4 6" id="KW-1133">Transmembrane helix</keyword>
<evidence type="ECO:0000256" key="6">
    <source>
        <dbReference type="SAM" id="Phobius"/>
    </source>
</evidence>
<evidence type="ECO:0000256" key="2">
    <source>
        <dbReference type="ARBA" id="ARBA00022475"/>
    </source>
</evidence>
<feature type="transmembrane region" description="Helical" evidence="6">
    <location>
        <begin position="100"/>
        <end position="118"/>
    </location>
</feature>
<evidence type="ECO:0008006" key="9">
    <source>
        <dbReference type="Google" id="ProtNLM"/>
    </source>
</evidence>
<evidence type="ECO:0000256" key="3">
    <source>
        <dbReference type="ARBA" id="ARBA00022692"/>
    </source>
</evidence>
<reference evidence="7 8" key="1">
    <citation type="journal article" date="2024" name="Int. J. Syst. Evol. Microbiol.">
        <title>Clostridium omnivorum sp. nov., isolated from anoxic soil under the treatment of reductive soil disinfestation.</title>
        <authorList>
            <person name="Ueki A."/>
            <person name="Tonouchi A."/>
            <person name="Kaku N."/>
            <person name="Honma S."/>
            <person name="Ueki K."/>
        </authorList>
    </citation>
    <scope>NUCLEOTIDE SEQUENCE [LARGE SCALE GENOMIC DNA]</scope>
    <source>
        <strain evidence="7 8">E14</strain>
    </source>
</reference>
<keyword evidence="3 6" id="KW-0812">Transmembrane</keyword>
<keyword evidence="5 6" id="KW-0472">Membrane</keyword>
<feature type="transmembrane region" description="Helical" evidence="6">
    <location>
        <begin position="130"/>
        <end position="149"/>
    </location>
</feature>
<name>A0ABQ5NA21_9CLOT</name>
<comment type="caution">
    <text evidence="7">The sequence shown here is derived from an EMBL/GenBank/DDBJ whole genome shotgun (WGS) entry which is preliminary data.</text>
</comment>
<protein>
    <recommendedName>
        <fullName evidence="9">Aromatic acid exporter family member 1</fullName>
    </recommendedName>
</protein>
<dbReference type="InterPro" id="IPR010343">
    <property type="entry name" value="ArAE_1"/>
</dbReference>
<evidence type="ECO:0000256" key="4">
    <source>
        <dbReference type="ARBA" id="ARBA00022989"/>
    </source>
</evidence>
<comment type="subcellular location">
    <subcellularLocation>
        <location evidence="1">Cell membrane</location>
        <topology evidence="1">Multi-pass membrane protein</topology>
    </subcellularLocation>
</comment>
<feature type="transmembrane region" description="Helical" evidence="6">
    <location>
        <begin position="65"/>
        <end position="94"/>
    </location>
</feature>
<evidence type="ECO:0000256" key="1">
    <source>
        <dbReference type="ARBA" id="ARBA00004651"/>
    </source>
</evidence>
<dbReference type="RefSeq" id="WP_264851373.1">
    <property type="nucleotide sequence ID" value="NZ_BRXR01000001.1"/>
</dbReference>
<dbReference type="Pfam" id="PF06081">
    <property type="entry name" value="ArAE_1"/>
    <property type="match status" value="1"/>
</dbReference>
<evidence type="ECO:0000256" key="5">
    <source>
        <dbReference type="ARBA" id="ARBA00023136"/>
    </source>
</evidence>
<evidence type="ECO:0000313" key="7">
    <source>
        <dbReference type="EMBL" id="GLC32063.1"/>
    </source>
</evidence>
<evidence type="ECO:0000313" key="8">
    <source>
        <dbReference type="Proteomes" id="UP001208567"/>
    </source>
</evidence>
<dbReference type="EMBL" id="BRXR01000001">
    <property type="protein sequence ID" value="GLC32063.1"/>
    <property type="molecule type" value="Genomic_DNA"/>
</dbReference>
<gene>
    <name evidence="7" type="ORF">bsdE14_34730</name>
</gene>
<organism evidence="7 8">
    <name type="scientific">Clostridium omnivorum</name>
    <dbReference type="NCBI Taxonomy" id="1604902"/>
    <lineage>
        <taxon>Bacteria</taxon>
        <taxon>Bacillati</taxon>
        <taxon>Bacillota</taxon>
        <taxon>Clostridia</taxon>
        <taxon>Eubacteriales</taxon>
        <taxon>Clostridiaceae</taxon>
        <taxon>Clostridium</taxon>
    </lineage>
</organism>
<accession>A0ABQ5NA21</accession>
<dbReference type="Proteomes" id="UP001208567">
    <property type="component" value="Unassembled WGS sequence"/>
</dbReference>
<dbReference type="PANTHER" id="PTHR30509">
    <property type="entry name" value="P-HYDROXYBENZOIC ACID EFFLUX PUMP SUBUNIT-RELATED"/>
    <property type="match status" value="1"/>
</dbReference>
<proteinExistence type="predicted"/>
<sequence length="157" mass="17302">MKLQVKKVGMRNIKTAIAVLISIILSKLFKMEYPFYAAIAAIISMQSSVEESFRAGRNRMIGTLIGAVVGFICALINPGNAFVSAIGIVIVIYLCNLLKWKESSSIGGVVFLAIMLNLKGNSPLWYSINRLFDTFLGIIVAIVVNYFIIPPEKKQLD</sequence>